<organism evidence="1">
    <name type="scientific">Homalodisca liturata</name>
    <dbReference type="NCBI Taxonomy" id="320908"/>
    <lineage>
        <taxon>Eukaryota</taxon>
        <taxon>Metazoa</taxon>
        <taxon>Ecdysozoa</taxon>
        <taxon>Arthropoda</taxon>
        <taxon>Hexapoda</taxon>
        <taxon>Insecta</taxon>
        <taxon>Pterygota</taxon>
        <taxon>Neoptera</taxon>
        <taxon>Paraneoptera</taxon>
        <taxon>Hemiptera</taxon>
        <taxon>Auchenorrhyncha</taxon>
        <taxon>Membracoidea</taxon>
        <taxon>Cicadellidae</taxon>
        <taxon>Cicadellinae</taxon>
        <taxon>Proconiini</taxon>
        <taxon>Homalodisca</taxon>
    </lineage>
</organism>
<feature type="non-terminal residue" evidence="1">
    <location>
        <position position="137"/>
    </location>
</feature>
<accession>A0A1B6JEA0</accession>
<protein>
    <recommendedName>
        <fullName evidence="2">RNA-directed DNA polymerase</fullName>
    </recommendedName>
</protein>
<sequence length="137" mass="16084">QSIIRYGLLIWGNSTRINDILILQKKVIRIMTKANPLDHCKPLFIELELQTVINLYIFDSVSYILKNIPALTFGSNIHSYNTRNKNNIAIEHRRLSKTQQSHILTSQKIYNKLRNVVDKYPTNIFKAKLHTWLLRNP</sequence>
<reference evidence="1" key="1">
    <citation type="submission" date="2015-11" db="EMBL/GenBank/DDBJ databases">
        <title>De novo transcriptome assembly of four potential Pierce s Disease insect vectors from Arizona vineyards.</title>
        <authorList>
            <person name="Tassone E.E."/>
        </authorList>
    </citation>
    <scope>NUCLEOTIDE SEQUENCE</scope>
</reference>
<feature type="non-terminal residue" evidence="1">
    <location>
        <position position="1"/>
    </location>
</feature>
<proteinExistence type="predicted"/>
<evidence type="ECO:0008006" key="2">
    <source>
        <dbReference type="Google" id="ProtNLM"/>
    </source>
</evidence>
<name>A0A1B6JEA0_9HEMI</name>
<gene>
    <name evidence="1" type="ORF">g.2187</name>
</gene>
<dbReference type="EMBL" id="GECU01010423">
    <property type="protein sequence ID" value="JAS97283.1"/>
    <property type="molecule type" value="Transcribed_RNA"/>
</dbReference>
<evidence type="ECO:0000313" key="1">
    <source>
        <dbReference type="EMBL" id="JAS97283.1"/>
    </source>
</evidence>
<dbReference type="AlphaFoldDB" id="A0A1B6JEA0"/>